<keyword evidence="5" id="KW-0378">Hydrolase</keyword>
<dbReference type="InterPro" id="IPR026891">
    <property type="entry name" value="Fn3-like"/>
</dbReference>
<dbReference type="Pfam" id="PF01915">
    <property type="entry name" value="Glyco_hydro_3_C"/>
    <property type="match status" value="1"/>
</dbReference>
<dbReference type="InterPro" id="IPR017853">
    <property type="entry name" value="GH"/>
</dbReference>
<dbReference type="PANTHER" id="PTHR30620:SF16">
    <property type="entry name" value="LYSOSOMAL BETA GLUCOSIDASE"/>
    <property type="match status" value="1"/>
</dbReference>
<dbReference type="SMART" id="SM01217">
    <property type="entry name" value="Fn3_like"/>
    <property type="match status" value="1"/>
</dbReference>
<accession>A0A077WSP5</accession>
<feature type="signal peptide" evidence="7">
    <location>
        <begin position="1"/>
        <end position="16"/>
    </location>
</feature>
<evidence type="ECO:0000313" key="9">
    <source>
        <dbReference type="EMBL" id="CDS09677.1"/>
    </source>
</evidence>
<evidence type="ECO:0000256" key="3">
    <source>
        <dbReference type="ARBA" id="ARBA00012744"/>
    </source>
</evidence>
<dbReference type="GO" id="GO:0008422">
    <property type="term" value="F:beta-glucosidase activity"/>
    <property type="evidence" value="ECO:0007669"/>
    <property type="project" value="UniProtKB-EC"/>
</dbReference>
<evidence type="ECO:0000256" key="4">
    <source>
        <dbReference type="ARBA" id="ARBA00022729"/>
    </source>
</evidence>
<dbReference type="PANTHER" id="PTHR30620">
    <property type="entry name" value="PERIPLASMIC BETA-GLUCOSIDASE-RELATED"/>
    <property type="match status" value="1"/>
</dbReference>
<dbReference type="SUPFAM" id="SSF52279">
    <property type="entry name" value="Beta-D-glucan exohydrolase, C-terminal domain"/>
    <property type="match status" value="1"/>
</dbReference>
<protein>
    <recommendedName>
        <fullName evidence="3">beta-glucosidase</fullName>
        <ecNumber evidence="3">3.2.1.21</ecNumber>
    </recommendedName>
</protein>
<sequence>MRHSILFYSIAVVVSALSHQAMVAAEELGYGTLLPEEYDRPGDEIDSDIKDMVSKMTLEEKIGQMTQLNQDLVLGADGVLNETAVEYYAQNYYVGSYLNQLARDGVNFDHGEYADLIERIQEITLSVNSTYKIPIIYGLDHIHGAHYVAKSTIFPHGINLGATFNPKLAYETAVVTARETRAANVQWTFAPVLDIPMSKQWARVYENFGEDPYMSSIMGAAAVRGYQGQYKSDRTKVAASMKHFIAYGAPYSGQDRDTTVVSDRTIHDFFLPGFRAAVDAGVATAMESYIDVNGEPVVASHKYLQEMLREQLGFKGMLVTDWAEIENLYTTHKVAASHRDAVSMSIGSTSVDMSMVPSDVIFFDELKALVLDGVISEDRVNESAERLLQLKKDLGLLEPDGWKADRSLEIGKPEDIELARQAARESITLLKNDQDVLPLKSDQRVLVVGPTASDLSHLAGGWTIYWQGATDDGWQGHVDDEQFYSNGTTIYNGIRAAAPEDAVIDYMPAFDEEGNDYNMEQVLKAAENYDVIVAAIGERVYAEAPGDIHDIRLPRGQIDHIHTLSNTTGKPIVTVLVEGRPRVLETIADDSQALVQAYLPGPWGGHAMGEVLYGKVNPSGRLPYTYPKSAGDINLSYWRQANDVWDPLFEFGHGLSYSQFSYSNITSDDNPVIEQSDDTITVSVDVTNAGPYDGMHTVLMFVQQPVRRVTPPAKLLKGFQKVDLAAGETRTLQFQVTGDMFRYTGLDNAPQGTIDNGPVKVLIGDDEYELEIRF</sequence>
<dbReference type="InterPro" id="IPR051915">
    <property type="entry name" value="Cellulose_Degrad_GH3"/>
</dbReference>
<evidence type="ECO:0000256" key="5">
    <source>
        <dbReference type="ARBA" id="ARBA00022801"/>
    </source>
</evidence>
<evidence type="ECO:0000259" key="8">
    <source>
        <dbReference type="SMART" id="SM01217"/>
    </source>
</evidence>
<name>A0A077WSP5_9FUNG</name>
<feature type="chain" id="PRO_5001726394" description="beta-glucosidase" evidence="7">
    <location>
        <begin position="17"/>
        <end position="774"/>
    </location>
</feature>
<keyword evidence="6" id="KW-0326">Glycosidase</keyword>
<dbReference type="GO" id="GO:0009251">
    <property type="term" value="P:glucan catabolic process"/>
    <property type="evidence" value="ECO:0007669"/>
    <property type="project" value="TreeGrafter"/>
</dbReference>
<dbReference type="PRINTS" id="PR00133">
    <property type="entry name" value="GLHYDRLASE3"/>
</dbReference>
<dbReference type="Gene3D" id="2.60.40.10">
    <property type="entry name" value="Immunoglobulins"/>
    <property type="match status" value="1"/>
</dbReference>
<feature type="domain" description="Fibronectin type III-like" evidence="8">
    <location>
        <begin position="696"/>
        <end position="767"/>
    </location>
</feature>
<reference evidence="9" key="1">
    <citation type="journal article" date="2014" name="Genome Announc.">
        <title>De novo whole-genome sequence and genome annotation of Lichtheimia ramosa.</title>
        <authorList>
            <person name="Linde J."/>
            <person name="Schwartze V."/>
            <person name="Binder U."/>
            <person name="Lass-Florl C."/>
            <person name="Voigt K."/>
            <person name="Horn F."/>
        </authorList>
    </citation>
    <scope>NUCLEOTIDE SEQUENCE</scope>
    <source>
        <strain evidence="9">JMRC FSU:6197</strain>
    </source>
</reference>
<dbReference type="InterPro" id="IPR036962">
    <property type="entry name" value="Glyco_hydro_3_N_sf"/>
</dbReference>
<organism evidence="9">
    <name type="scientific">Lichtheimia ramosa</name>
    <dbReference type="NCBI Taxonomy" id="688394"/>
    <lineage>
        <taxon>Eukaryota</taxon>
        <taxon>Fungi</taxon>
        <taxon>Fungi incertae sedis</taxon>
        <taxon>Mucoromycota</taxon>
        <taxon>Mucoromycotina</taxon>
        <taxon>Mucoromycetes</taxon>
        <taxon>Mucorales</taxon>
        <taxon>Lichtheimiaceae</taxon>
        <taxon>Lichtheimia</taxon>
    </lineage>
</organism>
<dbReference type="InterPro" id="IPR036881">
    <property type="entry name" value="Glyco_hydro_3_C_sf"/>
</dbReference>
<dbReference type="AlphaFoldDB" id="A0A077WSP5"/>
<comment type="catalytic activity">
    <reaction evidence="1">
        <text>Hydrolysis of terminal, non-reducing beta-D-glucosyl residues with release of beta-D-glucose.</text>
        <dbReference type="EC" id="3.2.1.21"/>
    </reaction>
</comment>
<gene>
    <name evidence="9" type="ORF">LRAMOSA02354</name>
</gene>
<evidence type="ECO:0000256" key="2">
    <source>
        <dbReference type="ARBA" id="ARBA00005336"/>
    </source>
</evidence>
<dbReference type="OrthoDB" id="416222at2759"/>
<evidence type="ECO:0000256" key="6">
    <source>
        <dbReference type="ARBA" id="ARBA00023295"/>
    </source>
</evidence>
<dbReference type="InterPro" id="IPR002772">
    <property type="entry name" value="Glyco_hydro_3_C"/>
</dbReference>
<keyword evidence="4 7" id="KW-0732">Signal</keyword>
<dbReference type="InterPro" id="IPR001764">
    <property type="entry name" value="Glyco_hydro_3_N"/>
</dbReference>
<dbReference type="Gene3D" id="3.20.20.300">
    <property type="entry name" value="Glycoside hydrolase, family 3, N-terminal domain"/>
    <property type="match status" value="1"/>
</dbReference>
<comment type="similarity">
    <text evidence="2">Belongs to the glycosyl hydrolase 3 family.</text>
</comment>
<dbReference type="EC" id="3.2.1.21" evidence="3"/>
<evidence type="ECO:0000256" key="7">
    <source>
        <dbReference type="SAM" id="SignalP"/>
    </source>
</evidence>
<dbReference type="Pfam" id="PF00933">
    <property type="entry name" value="Glyco_hydro_3"/>
    <property type="match status" value="1"/>
</dbReference>
<dbReference type="InterPro" id="IPR013783">
    <property type="entry name" value="Ig-like_fold"/>
</dbReference>
<dbReference type="Pfam" id="PF14310">
    <property type="entry name" value="Fn3-like"/>
    <property type="match status" value="1"/>
</dbReference>
<dbReference type="Gene3D" id="3.40.50.1700">
    <property type="entry name" value="Glycoside hydrolase family 3 C-terminal domain"/>
    <property type="match status" value="1"/>
</dbReference>
<proteinExistence type="inferred from homology"/>
<dbReference type="SUPFAM" id="SSF51445">
    <property type="entry name" value="(Trans)glycosidases"/>
    <property type="match status" value="1"/>
</dbReference>
<dbReference type="FunFam" id="3.20.20.300:FF:000007">
    <property type="entry name" value="Lysosomal beta glucosidase"/>
    <property type="match status" value="1"/>
</dbReference>
<evidence type="ECO:0000256" key="1">
    <source>
        <dbReference type="ARBA" id="ARBA00000448"/>
    </source>
</evidence>
<dbReference type="EMBL" id="LK023335">
    <property type="protein sequence ID" value="CDS09677.1"/>
    <property type="molecule type" value="Genomic_DNA"/>
</dbReference>